<dbReference type="EMBL" id="CP000930">
    <property type="protein sequence ID" value="ABZ84110.1"/>
    <property type="molecule type" value="Genomic_DNA"/>
</dbReference>
<dbReference type="KEGG" id="hmo:HM1_1538"/>
<evidence type="ECO:0000256" key="1">
    <source>
        <dbReference type="SAM" id="MobiDB-lite"/>
    </source>
</evidence>
<dbReference type="Proteomes" id="UP000008550">
    <property type="component" value="Chromosome"/>
</dbReference>
<protein>
    <submittedName>
        <fullName evidence="2">Uncharacterized protein</fullName>
    </submittedName>
</protein>
<reference evidence="2 3" key="1">
    <citation type="journal article" date="2008" name="J. Bacteriol.">
        <title>The genome of Heliobacterium modesticaldum, a phototrophic representative of the Firmicutes containing the simplest photosynthetic apparatus.</title>
        <authorList>
            <person name="Sattley W.M."/>
            <person name="Madigan M.T."/>
            <person name="Swingley W.D."/>
            <person name="Cheung P.C."/>
            <person name="Clocksin K.M."/>
            <person name="Conrad A.L."/>
            <person name="Dejesa L.C."/>
            <person name="Honchak B.M."/>
            <person name="Jung D.O."/>
            <person name="Karbach L.E."/>
            <person name="Kurdoglu A."/>
            <person name="Lahiri S."/>
            <person name="Mastrian S.D."/>
            <person name="Page L.E."/>
            <person name="Taylor H.L."/>
            <person name="Wang Z.T."/>
            <person name="Raymond J."/>
            <person name="Chen M."/>
            <person name="Blankenship R.E."/>
            <person name="Touchman J.W."/>
        </authorList>
    </citation>
    <scope>NUCLEOTIDE SEQUENCE [LARGE SCALE GENOMIC DNA]</scope>
    <source>
        <strain evidence="3">ATCC 51547 / Ice1</strain>
    </source>
</reference>
<evidence type="ECO:0000313" key="3">
    <source>
        <dbReference type="Proteomes" id="UP000008550"/>
    </source>
</evidence>
<feature type="region of interest" description="Disordered" evidence="1">
    <location>
        <begin position="15"/>
        <end position="42"/>
    </location>
</feature>
<dbReference type="AlphaFoldDB" id="B0TD69"/>
<keyword evidence="3" id="KW-1185">Reference proteome</keyword>
<dbReference type="STRING" id="498761.HM1_1538"/>
<organism evidence="2 3">
    <name type="scientific">Heliobacterium modesticaldum (strain ATCC 51547 / Ice1)</name>
    <dbReference type="NCBI Taxonomy" id="498761"/>
    <lineage>
        <taxon>Bacteria</taxon>
        <taxon>Bacillati</taxon>
        <taxon>Bacillota</taxon>
        <taxon>Clostridia</taxon>
        <taxon>Eubacteriales</taxon>
        <taxon>Heliobacteriaceae</taxon>
        <taxon>Heliomicrobium</taxon>
    </lineage>
</organism>
<evidence type="ECO:0000313" key="2">
    <source>
        <dbReference type="EMBL" id="ABZ84110.1"/>
    </source>
</evidence>
<name>B0TD69_HELMI</name>
<feature type="compositionally biased region" description="Basic and acidic residues" evidence="1">
    <location>
        <begin position="18"/>
        <end position="35"/>
    </location>
</feature>
<accession>B0TD69</accession>
<gene>
    <name evidence="2" type="ORF">HM1_1538</name>
</gene>
<sequence length="42" mass="4834">MIHLKQYSCLAPLGMTAKRNENQKKGKSDRRRESRLVAASFL</sequence>
<dbReference type="HOGENOM" id="CLU_3252461_0_0_9"/>
<proteinExistence type="predicted"/>